<dbReference type="InterPro" id="IPR050679">
    <property type="entry name" value="Bact_HTH_transcr_reg"/>
</dbReference>
<dbReference type="PROSITE" id="PS50949">
    <property type="entry name" value="HTH_GNTR"/>
    <property type="match status" value="1"/>
</dbReference>
<dbReference type="SUPFAM" id="SSF64288">
    <property type="entry name" value="Chorismate lyase-like"/>
    <property type="match status" value="1"/>
</dbReference>
<feature type="domain" description="HTH gntR-type" evidence="4">
    <location>
        <begin position="12"/>
        <end position="78"/>
    </location>
</feature>
<keyword evidence="1" id="KW-0805">Transcription regulation</keyword>
<organism evidence="5 6">
    <name type="scientific">Nonomuraea marmarensis</name>
    <dbReference type="NCBI Taxonomy" id="3351344"/>
    <lineage>
        <taxon>Bacteria</taxon>
        <taxon>Bacillati</taxon>
        <taxon>Actinomycetota</taxon>
        <taxon>Actinomycetes</taxon>
        <taxon>Streptosporangiales</taxon>
        <taxon>Streptosporangiaceae</taxon>
        <taxon>Nonomuraea</taxon>
    </lineage>
</organism>
<dbReference type="RefSeq" id="WP_393174256.1">
    <property type="nucleotide sequence ID" value="NZ_JBICRM010000036.1"/>
</dbReference>
<protein>
    <submittedName>
        <fullName evidence="5">GntR family transcriptional regulator</fullName>
    </submittedName>
</protein>
<dbReference type="PRINTS" id="PR00035">
    <property type="entry name" value="HTHGNTR"/>
</dbReference>
<dbReference type="SMART" id="SM00345">
    <property type="entry name" value="HTH_GNTR"/>
    <property type="match status" value="1"/>
</dbReference>
<evidence type="ECO:0000313" key="6">
    <source>
        <dbReference type="Proteomes" id="UP001603978"/>
    </source>
</evidence>
<name>A0ABW7ASU1_9ACTN</name>
<evidence type="ECO:0000259" key="4">
    <source>
        <dbReference type="PROSITE" id="PS50949"/>
    </source>
</evidence>
<keyword evidence="3" id="KW-0804">Transcription</keyword>
<dbReference type="InterPro" id="IPR011663">
    <property type="entry name" value="UTRA"/>
</dbReference>
<dbReference type="Proteomes" id="UP001603978">
    <property type="component" value="Unassembled WGS sequence"/>
</dbReference>
<dbReference type="CDD" id="cd07377">
    <property type="entry name" value="WHTH_GntR"/>
    <property type="match status" value="1"/>
</dbReference>
<dbReference type="EMBL" id="JBICRM010000036">
    <property type="protein sequence ID" value="MFG1709466.1"/>
    <property type="molecule type" value="Genomic_DNA"/>
</dbReference>
<dbReference type="PANTHER" id="PTHR44846:SF1">
    <property type="entry name" value="MANNOSYL-D-GLYCERATE TRANSPORT_METABOLISM SYSTEM REPRESSOR MNGR-RELATED"/>
    <property type="match status" value="1"/>
</dbReference>
<dbReference type="SUPFAM" id="SSF46785">
    <property type="entry name" value="Winged helix' DNA-binding domain"/>
    <property type="match status" value="1"/>
</dbReference>
<dbReference type="Gene3D" id="3.40.1410.10">
    <property type="entry name" value="Chorismate lyase-like"/>
    <property type="match status" value="1"/>
</dbReference>
<sequence length="256" mass="28175">MSNRQPRDESREARYQEIERWLRDLVLRGSAGDALPSESDLAQRFGVSRMTARQAMQNLAQEGLVNRRRGSGSYIAQLPLHRREGMLMSFTDDMRRRGMVASSRLLDATLRPATAGDLEALRLPEGSRVVAISRIRLADEVPIAVERAALPAECAGVLADDLESGSLHVSLHQRGWTPALARSWIGARVVTPAEARMLDMAARGALLIERRIIYDQDNQPFEHTETAYVAERYVIDATFAATAPGAMTTAAAPAPN</sequence>
<dbReference type="Gene3D" id="1.10.10.10">
    <property type="entry name" value="Winged helix-like DNA-binding domain superfamily/Winged helix DNA-binding domain"/>
    <property type="match status" value="1"/>
</dbReference>
<dbReference type="InterPro" id="IPR000524">
    <property type="entry name" value="Tscrpt_reg_HTH_GntR"/>
</dbReference>
<dbReference type="InterPro" id="IPR028978">
    <property type="entry name" value="Chorismate_lyase_/UTRA_dom_sf"/>
</dbReference>
<evidence type="ECO:0000313" key="5">
    <source>
        <dbReference type="EMBL" id="MFG1709466.1"/>
    </source>
</evidence>
<dbReference type="PANTHER" id="PTHR44846">
    <property type="entry name" value="MANNOSYL-D-GLYCERATE TRANSPORT/METABOLISM SYSTEM REPRESSOR MNGR-RELATED"/>
    <property type="match status" value="1"/>
</dbReference>
<dbReference type="Pfam" id="PF00392">
    <property type="entry name" value="GntR"/>
    <property type="match status" value="1"/>
</dbReference>
<dbReference type="SMART" id="SM00866">
    <property type="entry name" value="UTRA"/>
    <property type="match status" value="1"/>
</dbReference>
<keyword evidence="2" id="KW-0238">DNA-binding</keyword>
<dbReference type="InterPro" id="IPR036390">
    <property type="entry name" value="WH_DNA-bd_sf"/>
</dbReference>
<reference evidence="5 6" key="1">
    <citation type="submission" date="2024-10" db="EMBL/GenBank/DDBJ databases">
        <authorList>
            <person name="Topkara A.R."/>
            <person name="Saygin H."/>
        </authorList>
    </citation>
    <scope>NUCLEOTIDE SEQUENCE [LARGE SCALE GENOMIC DNA]</scope>
    <source>
        <strain evidence="5 6">M3C6</strain>
    </source>
</reference>
<keyword evidence="6" id="KW-1185">Reference proteome</keyword>
<gene>
    <name evidence="5" type="ORF">ACFLIM_40385</name>
</gene>
<comment type="caution">
    <text evidence="5">The sequence shown here is derived from an EMBL/GenBank/DDBJ whole genome shotgun (WGS) entry which is preliminary data.</text>
</comment>
<dbReference type="Pfam" id="PF07702">
    <property type="entry name" value="UTRA"/>
    <property type="match status" value="1"/>
</dbReference>
<evidence type="ECO:0000256" key="3">
    <source>
        <dbReference type="ARBA" id="ARBA00023163"/>
    </source>
</evidence>
<evidence type="ECO:0000256" key="2">
    <source>
        <dbReference type="ARBA" id="ARBA00023125"/>
    </source>
</evidence>
<proteinExistence type="predicted"/>
<dbReference type="InterPro" id="IPR036388">
    <property type="entry name" value="WH-like_DNA-bd_sf"/>
</dbReference>
<evidence type="ECO:0000256" key="1">
    <source>
        <dbReference type="ARBA" id="ARBA00023015"/>
    </source>
</evidence>
<accession>A0ABW7ASU1</accession>